<dbReference type="InterPro" id="IPR026881">
    <property type="entry name" value="WYL_dom"/>
</dbReference>
<dbReference type="Proteomes" id="UP000247763">
    <property type="component" value="Chromosome"/>
</dbReference>
<protein>
    <recommendedName>
        <fullName evidence="1">WYL domain-containing protein</fullName>
    </recommendedName>
</protein>
<dbReference type="EMBL" id="CP029479">
    <property type="protein sequence ID" value="AWM77332.1"/>
    <property type="molecule type" value="Genomic_DNA"/>
</dbReference>
<proteinExistence type="predicted"/>
<organism evidence="2 3">
    <name type="scientific">Phenylobacterium parvum</name>
    <dbReference type="NCBI Taxonomy" id="2201350"/>
    <lineage>
        <taxon>Bacteria</taxon>
        <taxon>Pseudomonadati</taxon>
        <taxon>Pseudomonadota</taxon>
        <taxon>Alphaproteobacteria</taxon>
        <taxon>Caulobacterales</taxon>
        <taxon>Caulobacteraceae</taxon>
        <taxon>Phenylobacterium</taxon>
    </lineage>
</organism>
<dbReference type="KEGG" id="phb:HYN04_05870"/>
<dbReference type="OrthoDB" id="7173212at2"/>
<dbReference type="PANTHER" id="PTHR34580:SF3">
    <property type="entry name" value="PROTEIN PAFB"/>
    <property type="match status" value="1"/>
</dbReference>
<evidence type="ECO:0000313" key="2">
    <source>
        <dbReference type="EMBL" id="AWM77332.1"/>
    </source>
</evidence>
<feature type="domain" description="WYL" evidence="1">
    <location>
        <begin position="31"/>
        <end position="93"/>
    </location>
</feature>
<dbReference type="InterPro" id="IPR051534">
    <property type="entry name" value="CBASS_pafABC_assoc_protein"/>
</dbReference>
<sequence length="113" mass="13217">MAIAQEAPVLDALVFGTPAPPDPSGWRIRFERAVRARRRVRLCYEDAGAKITERRVRPLEVNHVGQEWRLIAWCELRRDFRVFRLDRMTSVTVLRGVFPEEPGRTLVDYREVV</sequence>
<name>A0A2Z3HQ02_9CAUL</name>
<dbReference type="Pfam" id="PF13280">
    <property type="entry name" value="WYL"/>
    <property type="match status" value="1"/>
</dbReference>
<dbReference type="PROSITE" id="PS52050">
    <property type="entry name" value="WYL"/>
    <property type="match status" value="1"/>
</dbReference>
<accession>A0A2Z3HQ02</accession>
<dbReference type="AlphaFoldDB" id="A0A2Z3HQ02"/>
<gene>
    <name evidence="2" type="ORF">HYN04_05870</name>
</gene>
<evidence type="ECO:0000313" key="3">
    <source>
        <dbReference type="Proteomes" id="UP000247763"/>
    </source>
</evidence>
<keyword evidence="3" id="KW-1185">Reference proteome</keyword>
<reference evidence="3" key="1">
    <citation type="submission" date="2018-05" db="EMBL/GenBank/DDBJ databases">
        <title>Genome sequencing of Phenylobacterium sp. HYN0004.</title>
        <authorList>
            <person name="Yi H."/>
            <person name="Baek C."/>
        </authorList>
    </citation>
    <scope>NUCLEOTIDE SEQUENCE [LARGE SCALE GENOMIC DNA]</scope>
    <source>
        <strain evidence="3">HYN0004</strain>
    </source>
</reference>
<dbReference type="PANTHER" id="PTHR34580">
    <property type="match status" value="1"/>
</dbReference>
<evidence type="ECO:0000259" key="1">
    <source>
        <dbReference type="Pfam" id="PF13280"/>
    </source>
</evidence>
<dbReference type="RefSeq" id="WP_110449899.1">
    <property type="nucleotide sequence ID" value="NZ_CP029479.1"/>
</dbReference>